<keyword evidence="7" id="KW-0746">Sphingolipid metabolism</keyword>
<dbReference type="InterPro" id="IPR045022">
    <property type="entry name" value="KDSR-like"/>
</dbReference>
<dbReference type="PRINTS" id="PR00081">
    <property type="entry name" value="GDHRDH"/>
</dbReference>
<accession>A0A8K0CEJ7</accession>
<keyword evidence="5" id="KW-0256">Endoplasmic reticulum</keyword>
<dbReference type="EMBL" id="VTPC01090630">
    <property type="protein sequence ID" value="KAF2882295.1"/>
    <property type="molecule type" value="Genomic_DNA"/>
</dbReference>
<comment type="pathway">
    <text evidence="3">Sphingolipid metabolism.</text>
</comment>
<comment type="subcellular location">
    <subcellularLocation>
        <location evidence="1">Endoplasmic reticulum</location>
    </subcellularLocation>
</comment>
<dbReference type="OrthoDB" id="37659at2759"/>
<dbReference type="PANTHER" id="PTHR43550:SF3">
    <property type="entry name" value="3-KETODIHYDROSPHINGOSINE REDUCTASE"/>
    <property type="match status" value="1"/>
</dbReference>
<evidence type="ECO:0000256" key="5">
    <source>
        <dbReference type="ARBA" id="ARBA00022824"/>
    </source>
</evidence>
<name>A0A8K0CEJ7_IGNLU</name>
<feature type="transmembrane region" description="Helical" evidence="14">
    <location>
        <begin position="283"/>
        <end position="305"/>
    </location>
</feature>
<evidence type="ECO:0000256" key="14">
    <source>
        <dbReference type="SAM" id="Phobius"/>
    </source>
</evidence>
<comment type="function">
    <text evidence="11">Catalyzes the reduction of 3'-oxosphinganine (3-ketodihydrosphingosine/KDS) to sphinganine (dihydrosphingosine/DHS), the second step of de novo sphingolipid biosynthesis.</text>
</comment>
<evidence type="ECO:0000256" key="1">
    <source>
        <dbReference type="ARBA" id="ARBA00004240"/>
    </source>
</evidence>
<dbReference type="PRINTS" id="PR00080">
    <property type="entry name" value="SDRFAMILY"/>
</dbReference>
<dbReference type="GO" id="GO:0005789">
    <property type="term" value="C:endoplasmic reticulum membrane"/>
    <property type="evidence" value="ECO:0007669"/>
    <property type="project" value="TreeGrafter"/>
</dbReference>
<evidence type="ECO:0000256" key="9">
    <source>
        <dbReference type="ARBA" id="ARBA00023098"/>
    </source>
</evidence>
<keyword evidence="14" id="KW-0472">Membrane</keyword>
<evidence type="ECO:0000256" key="6">
    <source>
        <dbReference type="ARBA" id="ARBA00022857"/>
    </source>
</evidence>
<dbReference type="FunFam" id="3.40.50.720:FF:000165">
    <property type="entry name" value="3-ketodihydrosphingosine reductase"/>
    <property type="match status" value="1"/>
</dbReference>
<proteinExistence type="inferred from homology"/>
<dbReference type="GO" id="GO:0030148">
    <property type="term" value="P:sphingolipid biosynthetic process"/>
    <property type="evidence" value="ECO:0007669"/>
    <property type="project" value="InterPro"/>
</dbReference>
<comment type="catalytic activity">
    <reaction evidence="12">
        <text>sphinganine + NADP(+) = 3-oxosphinganine + NADPH + H(+)</text>
        <dbReference type="Rhea" id="RHEA:22640"/>
        <dbReference type="ChEBI" id="CHEBI:15378"/>
        <dbReference type="ChEBI" id="CHEBI:57783"/>
        <dbReference type="ChEBI" id="CHEBI:57817"/>
        <dbReference type="ChEBI" id="CHEBI:58299"/>
        <dbReference type="ChEBI" id="CHEBI:58349"/>
        <dbReference type="EC" id="1.1.1.102"/>
    </reaction>
    <physiologicalReaction direction="right-to-left" evidence="12">
        <dbReference type="Rhea" id="RHEA:22642"/>
    </physiologicalReaction>
</comment>
<dbReference type="PANTHER" id="PTHR43550">
    <property type="entry name" value="3-KETODIHYDROSPHINGOSINE REDUCTASE"/>
    <property type="match status" value="1"/>
</dbReference>
<keyword evidence="16" id="KW-1185">Reference proteome</keyword>
<dbReference type="SUPFAM" id="SSF51735">
    <property type="entry name" value="NAD(P)-binding Rossmann-fold domains"/>
    <property type="match status" value="1"/>
</dbReference>
<sequence length="322" mass="35096">MVFFLFIPIILGCIIKKIFFPKTLKSIEDKHVVITGGSSGIGKSAAVLAAKQGAHVTIIARNQQNLNTAVTEIKQACTNTKQKIQSISLDVSDYKEVGEKLNDIEETVGPIYMLINCAGLAICGKLEDISNEDIQKLVHVNFLGTVYPTKAVVPKMKQRKEGIIVITASQAAMVGIFGLSAYSGSKFALRGFAEALDMELRHHNISVTVALPADTDTPGYETENKSKPVETAMISESGGLYDPNHVAKIILQDALEGNFFSYLGIEGFITSILCVGMSKCSSLLHLFLQAFLLGPFRIIACLYLASFNRTIKKCLTKEEKNK</sequence>
<evidence type="ECO:0000256" key="12">
    <source>
        <dbReference type="ARBA" id="ARBA00048930"/>
    </source>
</evidence>
<feature type="transmembrane region" description="Helical" evidence="14">
    <location>
        <begin position="163"/>
        <end position="182"/>
    </location>
</feature>
<dbReference type="EC" id="1.1.1.102" evidence="10"/>
<dbReference type="CDD" id="cd08939">
    <property type="entry name" value="KDSR-like_SDR_c"/>
    <property type="match status" value="1"/>
</dbReference>
<evidence type="ECO:0000256" key="8">
    <source>
        <dbReference type="ARBA" id="ARBA00023002"/>
    </source>
</evidence>
<keyword evidence="8" id="KW-0560">Oxidoreductase</keyword>
<evidence type="ECO:0000313" key="16">
    <source>
        <dbReference type="Proteomes" id="UP000801492"/>
    </source>
</evidence>
<evidence type="ECO:0000256" key="7">
    <source>
        <dbReference type="ARBA" id="ARBA00022919"/>
    </source>
</evidence>
<comment type="pathway">
    <text evidence="2">Lipid metabolism; sphingolipid metabolism.</text>
</comment>
<keyword evidence="9" id="KW-0443">Lipid metabolism</keyword>
<dbReference type="Proteomes" id="UP000801492">
    <property type="component" value="Unassembled WGS sequence"/>
</dbReference>
<dbReference type="InterPro" id="IPR002347">
    <property type="entry name" value="SDR_fam"/>
</dbReference>
<gene>
    <name evidence="15" type="ORF">ILUMI_23860</name>
</gene>
<reference evidence="15" key="1">
    <citation type="submission" date="2019-08" db="EMBL/GenBank/DDBJ databases">
        <title>The genome of the North American firefly Photinus pyralis.</title>
        <authorList>
            <consortium name="Photinus pyralis genome working group"/>
            <person name="Fallon T.R."/>
            <person name="Sander Lower S.E."/>
            <person name="Weng J.-K."/>
        </authorList>
    </citation>
    <scope>NUCLEOTIDE SEQUENCE</scope>
    <source>
        <strain evidence="15">TRF0915ILg1</strain>
        <tissue evidence="15">Whole body</tissue>
    </source>
</reference>
<evidence type="ECO:0000256" key="10">
    <source>
        <dbReference type="ARBA" id="ARBA00026112"/>
    </source>
</evidence>
<evidence type="ECO:0000256" key="3">
    <source>
        <dbReference type="ARBA" id="ARBA00004991"/>
    </source>
</evidence>
<evidence type="ECO:0000313" key="15">
    <source>
        <dbReference type="EMBL" id="KAF2882295.1"/>
    </source>
</evidence>
<dbReference type="GO" id="GO:0006666">
    <property type="term" value="P:3-keto-sphinganine metabolic process"/>
    <property type="evidence" value="ECO:0007669"/>
    <property type="project" value="InterPro"/>
</dbReference>
<dbReference type="Gene3D" id="3.40.50.720">
    <property type="entry name" value="NAD(P)-binding Rossmann-like Domain"/>
    <property type="match status" value="1"/>
</dbReference>
<keyword evidence="6" id="KW-0521">NADP</keyword>
<evidence type="ECO:0000256" key="13">
    <source>
        <dbReference type="RuleBase" id="RU000363"/>
    </source>
</evidence>
<evidence type="ECO:0000256" key="4">
    <source>
        <dbReference type="ARBA" id="ARBA00006484"/>
    </source>
</evidence>
<organism evidence="15 16">
    <name type="scientific">Ignelater luminosus</name>
    <name type="common">Cucubano</name>
    <name type="synonym">Pyrophorus luminosus</name>
    <dbReference type="NCBI Taxonomy" id="2038154"/>
    <lineage>
        <taxon>Eukaryota</taxon>
        <taxon>Metazoa</taxon>
        <taxon>Ecdysozoa</taxon>
        <taxon>Arthropoda</taxon>
        <taxon>Hexapoda</taxon>
        <taxon>Insecta</taxon>
        <taxon>Pterygota</taxon>
        <taxon>Neoptera</taxon>
        <taxon>Endopterygota</taxon>
        <taxon>Coleoptera</taxon>
        <taxon>Polyphaga</taxon>
        <taxon>Elateriformia</taxon>
        <taxon>Elateroidea</taxon>
        <taxon>Elateridae</taxon>
        <taxon>Agrypninae</taxon>
        <taxon>Pyrophorini</taxon>
        <taxon>Ignelater</taxon>
    </lineage>
</organism>
<dbReference type="Pfam" id="PF00106">
    <property type="entry name" value="adh_short"/>
    <property type="match status" value="1"/>
</dbReference>
<dbReference type="GO" id="GO:0047560">
    <property type="term" value="F:3-dehydrosphinganine reductase activity"/>
    <property type="evidence" value="ECO:0007669"/>
    <property type="project" value="UniProtKB-EC"/>
</dbReference>
<keyword evidence="14" id="KW-0812">Transmembrane</keyword>
<comment type="caution">
    <text evidence="15">The sequence shown here is derived from an EMBL/GenBank/DDBJ whole genome shotgun (WGS) entry which is preliminary data.</text>
</comment>
<evidence type="ECO:0000256" key="11">
    <source>
        <dbReference type="ARBA" id="ARBA00044737"/>
    </source>
</evidence>
<protein>
    <recommendedName>
        <fullName evidence="10">3-dehydrosphinganine reductase</fullName>
        <ecNumber evidence="10">1.1.1.102</ecNumber>
    </recommendedName>
</protein>
<dbReference type="AlphaFoldDB" id="A0A8K0CEJ7"/>
<keyword evidence="14" id="KW-1133">Transmembrane helix</keyword>
<evidence type="ECO:0000256" key="2">
    <source>
        <dbReference type="ARBA" id="ARBA00004760"/>
    </source>
</evidence>
<dbReference type="InterPro" id="IPR036291">
    <property type="entry name" value="NAD(P)-bd_dom_sf"/>
</dbReference>
<comment type="similarity">
    <text evidence="4 13">Belongs to the short-chain dehydrogenases/reductases (SDR) family.</text>
</comment>